<name>A0AAJ5WTI0_9BACT</name>
<reference evidence="2" key="1">
    <citation type="submission" date="2023-03" db="EMBL/GenBank/DDBJ databases">
        <title>Andean soil-derived lignocellulolytic bacterial consortium as a source of novel taxa and putative plastic-active enzymes.</title>
        <authorList>
            <person name="Diaz-Garcia L."/>
            <person name="Chuvochina M."/>
            <person name="Feuerriegel G."/>
            <person name="Bunk B."/>
            <person name="Sproer C."/>
            <person name="Streit W.R."/>
            <person name="Rodriguez L.M."/>
            <person name="Overmann J."/>
            <person name="Jimenez D.J."/>
        </authorList>
    </citation>
    <scope>NUCLEOTIDE SEQUENCE</scope>
    <source>
        <strain evidence="2">MAG 7</strain>
    </source>
</reference>
<evidence type="ECO:0000256" key="1">
    <source>
        <dbReference type="PIRSR" id="PIRSR613078-2"/>
    </source>
</evidence>
<dbReference type="Pfam" id="PF00300">
    <property type="entry name" value="His_Phos_1"/>
    <property type="match status" value="1"/>
</dbReference>
<dbReference type="InterPro" id="IPR029033">
    <property type="entry name" value="His_PPase_superfam"/>
</dbReference>
<dbReference type="PANTHER" id="PTHR47623">
    <property type="entry name" value="OS09G0287300 PROTEIN"/>
    <property type="match status" value="1"/>
</dbReference>
<organism evidence="2 3">
    <name type="scientific">Candidatus Pseudobacter hemicellulosilyticus</name>
    <dbReference type="NCBI Taxonomy" id="3121375"/>
    <lineage>
        <taxon>Bacteria</taxon>
        <taxon>Pseudomonadati</taxon>
        <taxon>Bacteroidota</taxon>
        <taxon>Chitinophagia</taxon>
        <taxon>Chitinophagales</taxon>
        <taxon>Chitinophagaceae</taxon>
        <taxon>Pseudobacter</taxon>
    </lineage>
</organism>
<dbReference type="CDD" id="cd07067">
    <property type="entry name" value="HP_PGM_like"/>
    <property type="match status" value="1"/>
</dbReference>
<dbReference type="SMART" id="SM00855">
    <property type="entry name" value="PGAM"/>
    <property type="match status" value="1"/>
</dbReference>
<dbReference type="Gene3D" id="3.40.50.1240">
    <property type="entry name" value="Phosphoglycerate mutase-like"/>
    <property type="match status" value="1"/>
</dbReference>
<proteinExistence type="predicted"/>
<sequence length="165" mass="18667">MKSVLIIRHAKSSWDDPAQDDFDRPLNDRGKRDAPQMAKRLLEKGIQIDCFISSPAKRARRTAGLFAAEYNVTKDQLILVEALYHPGPADIFQAIAHAPGDKDTIALFSHNPGVTEFVNMLTDVRIDDMPTCAVFAVKAPVRHWTEFMEAAKEFWFFDYPKSLTT</sequence>
<dbReference type="EMBL" id="CP119311">
    <property type="protein sequence ID" value="WEK37089.1"/>
    <property type="molecule type" value="Genomic_DNA"/>
</dbReference>
<gene>
    <name evidence="2" type="ORF">P0Y53_06210</name>
</gene>
<dbReference type="AlphaFoldDB" id="A0AAJ5WTI0"/>
<dbReference type="PANTHER" id="PTHR47623:SF1">
    <property type="entry name" value="OS09G0287300 PROTEIN"/>
    <property type="match status" value="1"/>
</dbReference>
<dbReference type="Proteomes" id="UP001220610">
    <property type="component" value="Chromosome"/>
</dbReference>
<evidence type="ECO:0000313" key="2">
    <source>
        <dbReference type="EMBL" id="WEK37089.1"/>
    </source>
</evidence>
<dbReference type="SUPFAM" id="SSF53254">
    <property type="entry name" value="Phosphoglycerate mutase-like"/>
    <property type="match status" value="1"/>
</dbReference>
<accession>A0AAJ5WTI0</accession>
<evidence type="ECO:0000313" key="3">
    <source>
        <dbReference type="Proteomes" id="UP001220610"/>
    </source>
</evidence>
<dbReference type="InterPro" id="IPR013078">
    <property type="entry name" value="His_Pase_superF_clade-1"/>
</dbReference>
<feature type="binding site" evidence="1">
    <location>
        <position position="58"/>
    </location>
    <ligand>
        <name>substrate</name>
    </ligand>
</feature>
<protein>
    <submittedName>
        <fullName evidence="2">Histidine phosphatase family protein</fullName>
    </submittedName>
</protein>